<dbReference type="InterPro" id="IPR036388">
    <property type="entry name" value="WH-like_DNA-bd_sf"/>
</dbReference>
<proteinExistence type="predicted"/>
<dbReference type="Pfam" id="PF00196">
    <property type="entry name" value="GerE"/>
    <property type="match status" value="1"/>
</dbReference>
<dbReference type="eggNOG" id="COG2197">
    <property type="taxonomic scope" value="Bacteria"/>
</dbReference>
<evidence type="ECO:0000313" key="5">
    <source>
        <dbReference type="Proteomes" id="UP000017746"/>
    </source>
</evidence>
<keyword evidence="5" id="KW-1185">Reference proteome</keyword>
<dbReference type="PROSITE" id="PS50043">
    <property type="entry name" value="HTH_LUXR_2"/>
    <property type="match status" value="1"/>
</dbReference>
<dbReference type="GO" id="GO:0003677">
    <property type="term" value="F:DNA binding"/>
    <property type="evidence" value="ECO:0007669"/>
    <property type="project" value="InterPro"/>
</dbReference>
<dbReference type="Gene3D" id="1.10.10.10">
    <property type="entry name" value="Winged helix-like DNA-binding domain superfamily/Winged helix DNA-binding domain"/>
    <property type="match status" value="1"/>
</dbReference>
<gene>
    <name evidence="4" type="ORF">AFR_33500</name>
</gene>
<name>U5W6X9_9ACTN</name>
<dbReference type="Proteomes" id="UP000017746">
    <property type="component" value="Chromosome"/>
</dbReference>
<sequence>MVKIFGREPEQARLTALLQHTGTPSNVLVLRGEAGVGKSTLLDWAAAAGDAGLSRSTGVQAEFTIAYAGLHRLVAQVPVLESTAAAHRTVLDAVGADGPEVRPAKVALAVLELLTAAAAERPLLLTVDDAQWLDGPSWSALAFVARRLQDDPVVLLMAMRDGEEATSRLDGSGLAELRIEPLPEAEAAGLLDARSPGLRADLGSRVLGEAGGNPLGLVELAAVAGRYGPNGLLPAWLPLPHRLERAFAQAVAELPGTVRTLLLVAAVNDGAGVDEVVAAATRLQGFPATADDLFPATAAGLIEVDGTLLIRFRHPLVRSALRQGTGVARLRAVHAALAEVLTGDQERRIWHRAEAASGPDEQLAAELTTAANAARRRGAIALAVTALERAAQLSENRHERSSRVLWAAVAAHEAGDGATVVRLLHSLENQPLSGIEQARLAWLREIFLTVGWTGASRMPAFVEIIERMRKDGETELALDSLVNVSLRCWWSNPDRATRDLIVAAAERLPVDPLDPRLVSVLALVAPLERGRLVLDQIDRLAGELTTLAEDLELLAVGASAVGALGQATVLSAAAVSALRSQGRLGTLAEALVEQATVAAQLGNVRLAITAASEARSLALETGQPRWAVVADLARGQAEALRGNGPIARELADTGERALLPIGAHPMLALVQLVRGVDALADGRYDEAYTHLHRIFDPAEVPYHPYVQFWAIGHLAEAAAGCGRLDDLSDLADELAPWAYFPVLGVALRYCTALLAPDDQAEACFQQALHADLSAWQFERARIEYAYGVWLRRQRRNVDSRHHLRAATATFAALGARPWSERARAELRAAGERVHRGPDALDELTPQELQIAELAATGLSNRDIGERLFLSPRTISTHLYRIFPKLGIRSRAELSRSLQQSFTSGDV</sequence>
<accession>U5W6X9</accession>
<dbReference type="GO" id="GO:0004016">
    <property type="term" value="F:adenylate cyclase activity"/>
    <property type="evidence" value="ECO:0007669"/>
    <property type="project" value="TreeGrafter"/>
</dbReference>
<evidence type="ECO:0000256" key="1">
    <source>
        <dbReference type="ARBA" id="ARBA00022741"/>
    </source>
</evidence>
<dbReference type="STRING" id="1246995.AFR_33500"/>
<keyword evidence="1" id="KW-0547">Nucleotide-binding</keyword>
<dbReference type="SMART" id="SM00421">
    <property type="entry name" value="HTH_LUXR"/>
    <property type="match status" value="1"/>
</dbReference>
<dbReference type="InterPro" id="IPR027417">
    <property type="entry name" value="P-loop_NTPase"/>
</dbReference>
<keyword evidence="2" id="KW-0067">ATP-binding</keyword>
<dbReference type="GO" id="GO:0006355">
    <property type="term" value="P:regulation of DNA-templated transcription"/>
    <property type="evidence" value="ECO:0007669"/>
    <property type="project" value="InterPro"/>
</dbReference>
<dbReference type="PROSITE" id="PS00622">
    <property type="entry name" value="HTH_LUXR_1"/>
    <property type="match status" value="1"/>
</dbReference>
<dbReference type="CDD" id="cd06170">
    <property type="entry name" value="LuxR_C_like"/>
    <property type="match status" value="1"/>
</dbReference>
<dbReference type="PRINTS" id="PR00038">
    <property type="entry name" value="HTHLUXR"/>
</dbReference>
<dbReference type="InterPro" id="IPR000792">
    <property type="entry name" value="Tscrpt_reg_LuxR_C"/>
</dbReference>
<dbReference type="EMBL" id="CP006272">
    <property type="protein sequence ID" value="AGZ44958.1"/>
    <property type="molecule type" value="Genomic_DNA"/>
</dbReference>
<dbReference type="SUPFAM" id="SSF46894">
    <property type="entry name" value="C-terminal effector domain of the bipartite response regulators"/>
    <property type="match status" value="1"/>
</dbReference>
<dbReference type="KEGG" id="afs:AFR_33500"/>
<dbReference type="eggNOG" id="COG0457">
    <property type="taxonomic scope" value="Bacteria"/>
</dbReference>
<dbReference type="SUPFAM" id="SSF52540">
    <property type="entry name" value="P-loop containing nucleoside triphosphate hydrolases"/>
    <property type="match status" value="1"/>
</dbReference>
<dbReference type="InterPro" id="IPR041664">
    <property type="entry name" value="AAA_16"/>
</dbReference>
<dbReference type="PANTHER" id="PTHR16305:SF35">
    <property type="entry name" value="TRANSCRIPTIONAL ACTIVATOR DOMAIN"/>
    <property type="match status" value="1"/>
</dbReference>
<dbReference type="AlphaFoldDB" id="U5W6X9"/>
<protein>
    <submittedName>
        <fullName evidence="4">Putative LuxR-family transcriptional regulator</fullName>
    </submittedName>
</protein>
<dbReference type="InterPro" id="IPR016032">
    <property type="entry name" value="Sig_transdc_resp-reg_C-effctor"/>
</dbReference>
<feature type="domain" description="HTH luxR-type" evidence="3">
    <location>
        <begin position="836"/>
        <end position="901"/>
    </location>
</feature>
<evidence type="ECO:0000256" key="2">
    <source>
        <dbReference type="ARBA" id="ARBA00022840"/>
    </source>
</evidence>
<dbReference type="Pfam" id="PF13191">
    <property type="entry name" value="AAA_16"/>
    <property type="match status" value="1"/>
</dbReference>
<organism evidence="4 5">
    <name type="scientific">Actinoplanes friuliensis DSM 7358</name>
    <dbReference type="NCBI Taxonomy" id="1246995"/>
    <lineage>
        <taxon>Bacteria</taxon>
        <taxon>Bacillati</taxon>
        <taxon>Actinomycetota</taxon>
        <taxon>Actinomycetes</taxon>
        <taxon>Micromonosporales</taxon>
        <taxon>Micromonosporaceae</taxon>
        <taxon>Actinoplanes</taxon>
    </lineage>
</organism>
<dbReference type="GO" id="GO:0005737">
    <property type="term" value="C:cytoplasm"/>
    <property type="evidence" value="ECO:0007669"/>
    <property type="project" value="TreeGrafter"/>
</dbReference>
<evidence type="ECO:0000259" key="3">
    <source>
        <dbReference type="PROSITE" id="PS50043"/>
    </source>
</evidence>
<dbReference type="PANTHER" id="PTHR16305">
    <property type="entry name" value="TESTICULAR SOLUBLE ADENYLYL CYCLASE"/>
    <property type="match status" value="1"/>
</dbReference>
<reference evidence="4 5" key="1">
    <citation type="journal article" date="2014" name="J. Biotechnol.">
        <title>Complete genome sequence of the actinobacterium Actinoplanes friuliensis HAG 010964, producer of the lipopeptide antibiotic friulimycin.</title>
        <authorList>
            <person name="Ruckert C."/>
            <person name="Szczepanowski R."/>
            <person name="Albersmeier A."/>
            <person name="Goesmann A."/>
            <person name="Fischer N."/>
            <person name="Steinkamper A."/>
            <person name="Puhler A."/>
            <person name="Biener R."/>
            <person name="Schwartz D."/>
            <person name="Kalinowski J."/>
        </authorList>
    </citation>
    <scope>NUCLEOTIDE SEQUENCE [LARGE SCALE GENOMIC DNA]</scope>
    <source>
        <strain evidence="4 5">DSM 7358</strain>
    </source>
</reference>
<dbReference type="GO" id="GO:0005524">
    <property type="term" value="F:ATP binding"/>
    <property type="evidence" value="ECO:0007669"/>
    <property type="project" value="UniProtKB-KW"/>
</dbReference>
<dbReference type="PATRIC" id="fig|1246995.3.peg.6780"/>
<dbReference type="HOGENOM" id="CLU_006850_4_1_11"/>
<dbReference type="SUPFAM" id="SSF48452">
    <property type="entry name" value="TPR-like"/>
    <property type="match status" value="1"/>
</dbReference>
<evidence type="ECO:0000313" key="4">
    <source>
        <dbReference type="EMBL" id="AGZ44958.1"/>
    </source>
</evidence>
<dbReference type="InterPro" id="IPR011990">
    <property type="entry name" value="TPR-like_helical_dom_sf"/>
</dbReference>